<proteinExistence type="predicted"/>
<accession>B1X1X7</accession>
<name>B1X1X7_CROS5</name>
<dbReference type="EMBL" id="CP000807">
    <property type="protein sequence ID" value="ACB54138.1"/>
    <property type="molecule type" value="Genomic_DNA"/>
</dbReference>
<evidence type="ECO:0000313" key="2">
    <source>
        <dbReference type="EMBL" id="ACB54138.1"/>
    </source>
</evidence>
<feature type="domain" description="DUF4314" evidence="1">
    <location>
        <begin position="2"/>
        <end position="69"/>
    </location>
</feature>
<dbReference type="InterPro" id="IPR025463">
    <property type="entry name" value="DUF4314"/>
</dbReference>
<keyword evidence="3" id="KW-1185">Reference proteome</keyword>
<dbReference type="eggNOG" id="COG2105">
    <property type="taxonomic scope" value="Bacteria"/>
</dbReference>
<dbReference type="Pfam" id="PF14192">
    <property type="entry name" value="DUF4314"/>
    <property type="match status" value="1"/>
</dbReference>
<evidence type="ECO:0000313" key="3">
    <source>
        <dbReference type="Proteomes" id="UP000001203"/>
    </source>
</evidence>
<dbReference type="RefSeq" id="WP_009547951.1">
    <property type="nucleotide sequence ID" value="NC_010547.1"/>
</dbReference>
<sequence length="78" mass="8693">MNAEINRIKQKFPNGTRIELIALEDPYTKLKTGDTGTVDFVDDTGQIHMKWDTGSNLALIPGEDSFKIIEKPKSSTVL</sequence>
<organism evidence="2 3">
    <name type="scientific">Crocosphaera subtropica (strain ATCC 51142 / BH68)</name>
    <name type="common">Cyanothece sp. (strain ATCC 51142)</name>
    <dbReference type="NCBI Taxonomy" id="43989"/>
    <lineage>
        <taxon>Bacteria</taxon>
        <taxon>Bacillati</taxon>
        <taxon>Cyanobacteriota</taxon>
        <taxon>Cyanophyceae</taxon>
        <taxon>Oscillatoriophycideae</taxon>
        <taxon>Chroococcales</taxon>
        <taxon>Aphanothecaceae</taxon>
        <taxon>Crocosphaera</taxon>
        <taxon>Crocosphaera subtropica</taxon>
    </lineage>
</organism>
<dbReference type="HOGENOM" id="CLU_179854_0_0_3"/>
<dbReference type="AlphaFoldDB" id="B1X1X7"/>
<gene>
    <name evidence="2" type="ordered locus">cce_4790</name>
</gene>
<dbReference type="Proteomes" id="UP000001203">
    <property type="component" value="Chromosome linear"/>
</dbReference>
<dbReference type="OrthoDB" id="582920at2"/>
<dbReference type="KEGG" id="cyt:cce_4790"/>
<dbReference type="STRING" id="43989.cce_4790"/>
<protein>
    <recommendedName>
        <fullName evidence="1">DUF4314 domain-containing protein</fullName>
    </recommendedName>
</protein>
<reference evidence="2 3" key="1">
    <citation type="journal article" date="2008" name="Proc. Natl. Acad. Sci. U.S.A.">
        <title>The genome of Cyanothece 51142, a unicellular diazotrophic cyanobacterium important in the marine nitrogen cycle.</title>
        <authorList>
            <person name="Welsh E.A."/>
            <person name="Liberton M."/>
            <person name="Stoeckel J."/>
            <person name="Loh T."/>
            <person name="Elvitigala T."/>
            <person name="Wang C."/>
            <person name="Wollam A."/>
            <person name="Fulton R.S."/>
            <person name="Clifton S.W."/>
            <person name="Jacobs J.M."/>
            <person name="Aurora R."/>
            <person name="Ghosh B.K."/>
            <person name="Sherman L.A."/>
            <person name="Smith R.D."/>
            <person name="Wilson R.K."/>
            <person name="Pakrasi H.B."/>
        </authorList>
    </citation>
    <scope>NUCLEOTIDE SEQUENCE [LARGE SCALE GENOMIC DNA]</scope>
    <source>
        <strain evidence="3">ATCC 51142 / BH68</strain>
    </source>
</reference>
<evidence type="ECO:0000259" key="1">
    <source>
        <dbReference type="Pfam" id="PF14192"/>
    </source>
</evidence>